<protein>
    <submittedName>
        <fullName evidence="3">ABC transporter substrate-binding protein</fullName>
    </submittedName>
</protein>
<dbReference type="SUPFAM" id="SSF53850">
    <property type="entry name" value="Periplasmic binding protein-like II"/>
    <property type="match status" value="1"/>
</dbReference>
<sequence length="334" mass="37104">MKKIISALLSGAMALTMVACSNKQDNSSNDLTKVTLMLDYTPNTNHTGFYVALEKGYYEEAGLDVEIIEPGDNATTSMVATGKADFGVSYQEDVTYALTAQEALPIKAIATIIQHNTSGFVSLKDANITCAKDFEGKTYAGWGAPSEEAVIQAVMKKEGADYSKLRIVGADGSGIGGLSAETGEDKVNLHWEFYGWAVLRAIMDGYDVNYLPLNELDSRLDYYTPVIITNDDMIENNSEICEKFMEATKKGYEYAIENPDESAEILHDKALSDLDLEFLKKSQEYLSQQYALDADSWGVMKDEVWDNYTDFMFEYGLIDHKIEASQQYTNEFLG</sequence>
<name>A0A7X2T3Q8_9FIRM</name>
<evidence type="ECO:0000256" key="1">
    <source>
        <dbReference type="SAM" id="SignalP"/>
    </source>
</evidence>
<keyword evidence="1" id="KW-0732">Signal</keyword>
<dbReference type="PANTHER" id="PTHR31528">
    <property type="entry name" value="4-AMINO-5-HYDROXYMETHYL-2-METHYLPYRIMIDINE PHOSPHATE SYNTHASE THI11-RELATED"/>
    <property type="match status" value="1"/>
</dbReference>
<dbReference type="GO" id="GO:0009228">
    <property type="term" value="P:thiamine biosynthetic process"/>
    <property type="evidence" value="ECO:0007669"/>
    <property type="project" value="InterPro"/>
</dbReference>
<feature type="chain" id="PRO_5038635855" evidence="1">
    <location>
        <begin position="20"/>
        <end position="334"/>
    </location>
</feature>
<evidence type="ECO:0000313" key="4">
    <source>
        <dbReference type="Proteomes" id="UP000470082"/>
    </source>
</evidence>
<dbReference type="InterPro" id="IPR027939">
    <property type="entry name" value="NMT1/THI5"/>
</dbReference>
<reference evidence="3 4" key="1">
    <citation type="submission" date="2019-08" db="EMBL/GenBank/DDBJ databases">
        <title>In-depth cultivation of the pig gut microbiome towards novel bacterial diversity and tailored functional studies.</title>
        <authorList>
            <person name="Wylensek D."/>
            <person name="Hitch T.C.A."/>
            <person name="Clavel T."/>
        </authorList>
    </citation>
    <scope>NUCLEOTIDE SEQUENCE [LARGE SCALE GENOMIC DNA]</scope>
    <source>
        <strain evidence="3 4">LKV-178-WT-2G</strain>
    </source>
</reference>
<dbReference type="Pfam" id="PF09084">
    <property type="entry name" value="NMT1"/>
    <property type="match status" value="1"/>
</dbReference>
<organism evidence="3 4">
    <name type="scientific">Floccifex porci</name>
    <dbReference type="NCBI Taxonomy" id="2606629"/>
    <lineage>
        <taxon>Bacteria</taxon>
        <taxon>Bacillati</taxon>
        <taxon>Bacillota</taxon>
        <taxon>Erysipelotrichia</taxon>
        <taxon>Erysipelotrichales</taxon>
        <taxon>Erysipelotrichaceae</taxon>
        <taxon>Floccifex</taxon>
    </lineage>
</organism>
<proteinExistence type="predicted"/>
<feature type="domain" description="SsuA/THI5-like" evidence="2">
    <location>
        <begin position="43"/>
        <end position="261"/>
    </location>
</feature>
<dbReference type="Gene3D" id="3.40.190.10">
    <property type="entry name" value="Periplasmic binding protein-like II"/>
    <property type="match status" value="2"/>
</dbReference>
<dbReference type="PROSITE" id="PS51257">
    <property type="entry name" value="PROKAR_LIPOPROTEIN"/>
    <property type="match status" value="1"/>
</dbReference>
<evidence type="ECO:0000313" key="3">
    <source>
        <dbReference type="EMBL" id="MSS01727.1"/>
    </source>
</evidence>
<feature type="signal peptide" evidence="1">
    <location>
        <begin position="1"/>
        <end position="19"/>
    </location>
</feature>
<comment type="caution">
    <text evidence="3">The sequence shown here is derived from an EMBL/GenBank/DDBJ whole genome shotgun (WGS) entry which is preliminary data.</text>
</comment>
<dbReference type="AlphaFoldDB" id="A0A7X2T3Q8"/>
<dbReference type="EMBL" id="VUMM01000011">
    <property type="protein sequence ID" value="MSS01727.1"/>
    <property type="molecule type" value="Genomic_DNA"/>
</dbReference>
<accession>A0A7X2T3Q8</accession>
<dbReference type="InterPro" id="IPR015168">
    <property type="entry name" value="SsuA/THI5"/>
</dbReference>
<evidence type="ECO:0000259" key="2">
    <source>
        <dbReference type="Pfam" id="PF09084"/>
    </source>
</evidence>
<dbReference type="Proteomes" id="UP000470082">
    <property type="component" value="Unassembled WGS sequence"/>
</dbReference>
<gene>
    <name evidence="3" type="ORF">FYJ50_06400</name>
</gene>
<dbReference type="PANTHER" id="PTHR31528:SF3">
    <property type="entry name" value="THIAMINE BIOSYNTHESIS PROTEIN HI_0357-RELATED"/>
    <property type="match status" value="1"/>
</dbReference>
<dbReference type="RefSeq" id="WP_154460268.1">
    <property type="nucleotide sequence ID" value="NZ_VUMM01000011.1"/>
</dbReference>
<keyword evidence="4" id="KW-1185">Reference proteome</keyword>